<evidence type="ECO:0000256" key="7">
    <source>
        <dbReference type="ARBA" id="ARBA00023274"/>
    </source>
</evidence>
<dbReference type="Proteomes" id="UP001295684">
    <property type="component" value="Unassembled WGS sequence"/>
</dbReference>
<keyword evidence="6 8" id="KW-0539">Nucleus</keyword>
<dbReference type="PANTHER" id="PTHR31148:SF1">
    <property type="entry name" value="U1 SMALL NUCLEAR RIBONUCLEOPROTEIN C"/>
    <property type="match status" value="1"/>
</dbReference>
<dbReference type="InterPro" id="IPR000690">
    <property type="entry name" value="Matrin/U1-C_Znf_C2H2"/>
</dbReference>
<dbReference type="GO" id="GO:0000387">
    <property type="term" value="P:spliceosomal snRNP assembly"/>
    <property type="evidence" value="ECO:0007669"/>
    <property type="project" value="UniProtKB-UniRule"/>
</dbReference>
<dbReference type="SMART" id="SM00451">
    <property type="entry name" value="ZnF_U1"/>
    <property type="match status" value="1"/>
</dbReference>
<proteinExistence type="inferred from homology"/>
<evidence type="ECO:0000256" key="1">
    <source>
        <dbReference type="ARBA" id="ARBA00004123"/>
    </source>
</evidence>
<feature type="compositionally biased region" description="Pro residues" evidence="9">
    <location>
        <begin position="90"/>
        <end position="118"/>
    </location>
</feature>
<keyword evidence="3 8" id="KW-0863">Zinc-finger</keyword>
<evidence type="ECO:0000313" key="12">
    <source>
        <dbReference type="Proteomes" id="UP001295684"/>
    </source>
</evidence>
<dbReference type="GO" id="GO:0071004">
    <property type="term" value="C:U2-type prespliceosome"/>
    <property type="evidence" value="ECO:0007669"/>
    <property type="project" value="UniProtKB-UniRule"/>
</dbReference>
<gene>
    <name evidence="11" type="ORF">ECRASSUSDP1_LOCUS21616</name>
</gene>
<dbReference type="AlphaFoldDB" id="A0AAD1XWC7"/>
<dbReference type="SUPFAM" id="SSF57667">
    <property type="entry name" value="beta-beta-alpha zinc fingers"/>
    <property type="match status" value="1"/>
</dbReference>
<dbReference type="GO" id="GO:0003729">
    <property type="term" value="F:mRNA binding"/>
    <property type="evidence" value="ECO:0007669"/>
    <property type="project" value="UniProtKB-UniRule"/>
</dbReference>
<dbReference type="InterPro" id="IPR013085">
    <property type="entry name" value="U1-CZ_Znf_C2H2"/>
</dbReference>
<keyword evidence="4 8" id="KW-0862">Zinc</keyword>
<dbReference type="Gene3D" id="3.30.160.60">
    <property type="entry name" value="Classic Zinc Finger"/>
    <property type="match status" value="1"/>
</dbReference>
<evidence type="ECO:0000259" key="10">
    <source>
        <dbReference type="PROSITE" id="PS50171"/>
    </source>
</evidence>
<feature type="domain" description="Matrin-type" evidence="10">
    <location>
        <begin position="4"/>
        <end position="36"/>
    </location>
</feature>
<evidence type="ECO:0000256" key="8">
    <source>
        <dbReference type="HAMAP-Rule" id="MF_03153"/>
    </source>
</evidence>
<dbReference type="PROSITE" id="PS50171">
    <property type="entry name" value="ZF_MATRIN"/>
    <property type="match status" value="1"/>
</dbReference>
<dbReference type="HAMAP" id="MF_03153">
    <property type="entry name" value="U1_C"/>
    <property type="match status" value="1"/>
</dbReference>
<reference evidence="11" key="1">
    <citation type="submission" date="2023-07" db="EMBL/GenBank/DDBJ databases">
        <authorList>
            <consortium name="AG Swart"/>
            <person name="Singh M."/>
            <person name="Singh A."/>
            <person name="Seah K."/>
            <person name="Emmerich C."/>
        </authorList>
    </citation>
    <scope>NUCLEOTIDE SEQUENCE</scope>
    <source>
        <strain evidence="11">DP1</strain>
    </source>
</reference>
<dbReference type="InterPro" id="IPR003604">
    <property type="entry name" value="Matrin/U1-like-C_Znf_C2H2"/>
</dbReference>
<name>A0AAD1XWC7_EUPCR</name>
<dbReference type="Pfam" id="PF06220">
    <property type="entry name" value="zf-U1"/>
    <property type="match status" value="1"/>
</dbReference>
<evidence type="ECO:0000256" key="4">
    <source>
        <dbReference type="ARBA" id="ARBA00022833"/>
    </source>
</evidence>
<dbReference type="InterPro" id="IPR017340">
    <property type="entry name" value="U1_snRNP-C"/>
</dbReference>
<dbReference type="InterPro" id="IPR036236">
    <property type="entry name" value="Znf_C2H2_sf"/>
</dbReference>
<dbReference type="GO" id="GO:0000243">
    <property type="term" value="C:commitment complex"/>
    <property type="evidence" value="ECO:0007669"/>
    <property type="project" value="UniProtKB-UniRule"/>
</dbReference>
<dbReference type="GO" id="GO:0030619">
    <property type="term" value="F:U1 snRNA binding"/>
    <property type="evidence" value="ECO:0007669"/>
    <property type="project" value="UniProtKB-UniRule"/>
</dbReference>
<dbReference type="GO" id="GO:0005685">
    <property type="term" value="C:U1 snRNP"/>
    <property type="evidence" value="ECO:0007669"/>
    <property type="project" value="UniProtKB-UniRule"/>
</dbReference>
<evidence type="ECO:0000313" key="11">
    <source>
        <dbReference type="EMBL" id="CAI2380187.1"/>
    </source>
</evidence>
<evidence type="ECO:0000256" key="2">
    <source>
        <dbReference type="ARBA" id="ARBA00022723"/>
    </source>
</evidence>
<comment type="function">
    <text evidence="8">Component of the spliceosomal U1 snRNP, which is essential for recognition of the pre-mRNA 5' splice-site and the subsequent assembly of the spliceosome. U1-C is directly involved in initial 5' splice-site recognition for both constitutive and regulated alternative splicing. The interaction with the 5' splice-site seems to precede base-pairing between the pre-mRNA and the U1 snRNA. Stimulates commitment or early (E) complex formation by stabilizing the base pairing of the 5' end of the U1 snRNA and the 5' splice-site region.</text>
</comment>
<evidence type="ECO:0000256" key="5">
    <source>
        <dbReference type="ARBA" id="ARBA00022884"/>
    </source>
</evidence>
<comment type="similarity">
    <text evidence="8">Belongs to the U1 small nuclear ribonucleoprotein C family.</text>
</comment>
<comment type="subcellular location">
    <subcellularLocation>
        <location evidence="1 8">Nucleus</location>
    </subcellularLocation>
</comment>
<dbReference type="GO" id="GO:0030627">
    <property type="term" value="F:pre-mRNA 5'-splice site binding"/>
    <property type="evidence" value="ECO:0007669"/>
    <property type="project" value="InterPro"/>
</dbReference>
<keyword evidence="7 8" id="KW-0687">Ribonucleoprotein</keyword>
<accession>A0AAD1XWC7</accession>
<dbReference type="GO" id="GO:0000395">
    <property type="term" value="P:mRNA 5'-splice site recognition"/>
    <property type="evidence" value="ECO:0007669"/>
    <property type="project" value="UniProtKB-UniRule"/>
</dbReference>
<keyword evidence="12" id="KW-1185">Reference proteome</keyword>
<dbReference type="EMBL" id="CAMPGE010022115">
    <property type="protein sequence ID" value="CAI2380187.1"/>
    <property type="molecule type" value="Genomic_DNA"/>
</dbReference>
<feature type="compositionally biased region" description="Pro residues" evidence="9">
    <location>
        <begin position="63"/>
        <end position="83"/>
    </location>
</feature>
<comment type="subunit">
    <text evidence="8">U1 snRNP is composed of the 7 core Sm proteins B/B', D1, D2, D3, E, F and G that assemble in a heptameric protein ring on the Sm site of the small nuclear RNA to form the core snRNP, and at least 3 U1 snRNP-specific proteins U1-70K, U1-A and U1-C. U1-C interacts with U1 snRNA and the 5' splice-site region of the pre-mRNA.</text>
</comment>
<organism evidence="11 12">
    <name type="scientific">Euplotes crassus</name>
    <dbReference type="NCBI Taxonomy" id="5936"/>
    <lineage>
        <taxon>Eukaryota</taxon>
        <taxon>Sar</taxon>
        <taxon>Alveolata</taxon>
        <taxon>Ciliophora</taxon>
        <taxon>Intramacronucleata</taxon>
        <taxon>Spirotrichea</taxon>
        <taxon>Hypotrichia</taxon>
        <taxon>Euplotida</taxon>
        <taxon>Euplotidae</taxon>
        <taxon>Moneuplotes</taxon>
    </lineage>
</organism>
<feature type="region of interest" description="Disordered" evidence="9">
    <location>
        <begin position="46"/>
        <end position="164"/>
    </location>
</feature>
<dbReference type="PANTHER" id="PTHR31148">
    <property type="entry name" value="U1 SMALL NUCLEAR RIBONUCLEOPROTEIN C"/>
    <property type="match status" value="1"/>
</dbReference>
<evidence type="ECO:0000256" key="3">
    <source>
        <dbReference type="ARBA" id="ARBA00022771"/>
    </source>
</evidence>
<comment type="caution">
    <text evidence="11">The sequence shown here is derived from an EMBL/GenBank/DDBJ whole genome shotgun (WGS) entry which is preliminary data.</text>
</comment>
<evidence type="ECO:0000256" key="9">
    <source>
        <dbReference type="SAM" id="MobiDB-lite"/>
    </source>
</evidence>
<sequence>MPKFFCEYCGIYLTHSSPGGRKQHAAGRTHINKKIEYYSQFLLEYQQQQNEEKEKIKKLTAPSHPPRPGPGHMPPPYMHPPPMNGQHMGYPPPPMGGPHGPPGPGGAGFMPPPPPGPVPNNGNDGSKGENRGQEPRPIPENSQAYPLPPRQSVPVEVKKEETNEDKFNPLVNLNISAAKKIASKTE</sequence>
<keyword evidence="5 8" id="KW-0694">RNA-binding</keyword>
<dbReference type="PIRSF" id="PIRSF037969">
    <property type="entry name" value="U1_snRNP-C"/>
    <property type="match status" value="1"/>
</dbReference>
<evidence type="ECO:0000256" key="6">
    <source>
        <dbReference type="ARBA" id="ARBA00023242"/>
    </source>
</evidence>
<protein>
    <recommendedName>
        <fullName evidence="8">U1 small nuclear ribonucleoprotein C</fullName>
        <shortName evidence="8">U1 snRNP C</shortName>
        <shortName evidence="8">U1-C</shortName>
        <shortName evidence="8">U1C</shortName>
    </recommendedName>
</protein>
<dbReference type="GO" id="GO:0008270">
    <property type="term" value="F:zinc ion binding"/>
    <property type="evidence" value="ECO:0007669"/>
    <property type="project" value="UniProtKB-UniRule"/>
</dbReference>
<keyword evidence="2 8" id="KW-0479">Metal-binding</keyword>